<dbReference type="AlphaFoldDB" id="A0AAV7PXE1"/>
<dbReference type="EMBL" id="JANPWB010000011">
    <property type="protein sequence ID" value="KAJ1131932.1"/>
    <property type="molecule type" value="Genomic_DNA"/>
</dbReference>
<accession>A0AAV7PXE1</accession>
<dbReference type="Proteomes" id="UP001066276">
    <property type="component" value="Chromosome 7"/>
</dbReference>
<sequence>MTERTQTIKERKQSRREEEALVCFEPAGRQQTARTSGEETLENSASTEVKTESDSRFQTWNPVTCHVPGRAWLEQAPER</sequence>
<feature type="region of interest" description="Disordered" evidence="1">
    <location>
        <begin position="1"/>
        <end position="20"/>
    </location>
</feature>
<protein>
    <submittedName>
        <fullName evidence="2">Uncharacterized protein</fullName>
    </submittedName>
</protein>
<comment type="caution">
    <text evidence="2">The sequence shown here is derived from an EMBL/GenBank/DDBJ whole genome shotgun (WGS) entry which is preliminary data.</text>
</comment>
<evidence type="ECO:0000313" key="3">
    <source>
        <dbReference type="Proteomes" id="UP001066276"/>
    </source>
</evidence>
<reference evidence="2" key="1">
    <citation type="journal article" date="2022" name="bioRxiv">
        <title>Sequencing and chromosome-scale assembly of the giantPleurodeles waltlgenome.</title>
        <authorList>
            <person name="Brown T."/>
            <person name="Elewa A."/>
            <person name="Iarovenko S."/>
            <person name="Subramanian E."/>
            <person name="Araus A.J."/>
            <person name="Petzold A."/>
            <person name="Susuki M."/>
            <person name="Suzuki K.-i.T."/>
            <person name="Hayashi T."/>
            <person name="Toyoda A."/>
            <person name="Oliveira C."/>
            <person name="Osipova E."/>
            <person name="Leigh N.D."/>
            <person name="Simon A."/>
            <person name="Yun M.H."/>
        </authorList>
    </citation>
    <scope>NUCLEOTIDE SEQUENCE</scope>
    <source>
        <strain evidence="2">20211129_DDA</strain>
        <tissue evidence="2">Liver</tissue>
    </source>
</reference>
<feature type="compositionally biased region" description="Basic and acidic residues" evidence="1">
    <location>
        <begin position="1"/>
        <end position="19"/>
    </location>
</feature>
<proteinExistence type="predicted"/>
<name>A0AAV7PXE1_PLEWA</name>
<keyword evidence="3" id="KW-1185">Reference proteome</keyword>
<organism evidence="2 3">
    <name type="scientific">Pleurodeles waltl</name>
    <name type="common">Iberian ribbed newt</name>
    <dbReference type="NCBI Taxonomy" id="8319"/>
    <lineage>
        <taxon>Eukaryota</taxon>
        <taxon>Metazoa</taxon>
        <taxon>Chordata</taxon>
        <taxon>Craniata</taxon>
        <taxon>Vertebrata</taxon>
        <taxon>Euteleostomi</taxon>
        <taxon>Amphibia</taxon>
        <taxon>Batrachia</taxon>
        <taxon>Caudata</taxon>
        <taxon>Salamandroidea</taxon>
        <taxon>Salamandridae</taxon>
        <taxon>Pleurodelinae</taxon>
        <taxon>Pleurodeles</taxon>
    </lineage>
</organism>
<gene>
    <name evidence="2" type="ORF">NDU88_010262</name>
</gene>
<feature type="region of interest" description="Disordered" evidence="1">
    <location>
        <begin position="27"/>
        <end position="62"/>
    </location>
</feature>
<evidence type="ECO:0000313" key="2">
    <source>
        <dbReference type="EMBL" id="KAJ1131932.1"/>
    </source>
</evidence>
<evidence type="ECO:0000256" key="1">
    <source>
        <dbReference type="SAM" id="MobiDB-lite"/>
    </source>
</evidence>